<comment type="caution">
    <text evidence="8">The sequence shown here is derived from an EMBL/GenBank/DDBJ whole genome shotgun (WGS) entry which is preliminary data.</text>
</comment>
<dbReference type="InterPro" id="IPR057670">
    <property type="entry name" value="SH3_retrovirus"/>
</dbReference>
<dbReference type="Pfam" id="PF00098">
    <property type="entry name" value="zf-CCHC"/>
    <property type="match status" value="1"/>
</dbReference>
<dbReference type="Pfam" id="PF25597">
    <property type="entry name" value="SH3_retrovirus"/>
    <property type="match status" value="1"/>
</dbReference>
<dbReference type="GO" id="GO:0008233">
    <property type="term" value="F:peptidase activity"/>
    <property type="evidence" value="ECO:0007669"/>
    <property type="project" value="UniProtKB-KW"/>
</dbReference>
<dbReference type="PROSITE" id="PS50994">
    <property type="entry name" value="INTEGRASE"/>
    <property type="match status" value="1"/>
</dbReference>
<evidence type="ECO:0000313" key="9">
    <source>
        <dbReference type="Proteomes" id="UP000694240"/>
    </source>
</evidence>
<dbReference type="EMBL" id="JAEFBK010000013">
    <property type="protein sequence ID" value="KAG7534486.1"/>
    <property type="molecule type" value="Genomic_DNA"/>
</dbReference>
<feature type="domain" description="CCHC-type" evidence="6">
    <location>
        <begin position="257"/>
        <end position="272"/>
    </location>
</feature>
<dbReference type="SMART" id="SM00836">
    <property type="entry name" value="DALR_1"/>
    <property type="match status" value="1"/>
</dbReference>
<feature type="compositionally biased region" description="Acidic residues" evidence="5">
    <location>
        <begin position="780"/>
        <end position="789"/>
    </location>
</feature>
<dbReference type="GO" id="GO:0008270">
    <property type="term" value="F:zinc ion binding"/>
    <property type="evidence" value="ECO:0007669"/>
    <property type="project" value="UniProtKB-KW"/>
</dbReference>
<dbReference type="PANTHER" id="PTHR42648:SF25">
    <property type="entry name" value="RNA-DIRECTED DNA POLYMERASE"/>
    <property type="match status" value="1"/>
</dbReference>
<evidence type="ECO:0000259" key="7">
    <source>
        <dbReference type="PROSITE" id="PS50994"/>
    </source>
</evidence>
<feature type="region of interest" description="Disordered" evidence="5">
    <location>
        <begin position="778"/>
        <end position="816"/>
    </location>
</feature>
<dbReference type="InterPro" id="IPR054722">
    <property type="entry name" value="PolX-like_BBD"/>
</dbReference>
<dbReference type="Pfam" id="PF14223">
    <property type="entry name" value="Retrotran_gag_2"/>
    <property type="match status" value="1"/>
</dbReference>
<evidence type="ECO:0000256" key="1">
    <source>
        <dbReference type="ARBA" id="ARBA00022670"/>
    </source>
</evidence>
<dbReference type="GO" id="GO:0003676">
    <property type="term" value="F:nucleic acid binding"/>
    <property type="evidence" value="ECO:0007669"/>
    <property type="project" value="InterPro"/>
</dbReference>
<evidence type="ECO:0000259" key="6">
    <source>
        <dbReference type="PROSITE" id="PS50158"/>
    </source>
</evidence>
<gene>
    <name evidence="8" type="ORF">ISN45_Aa08g020340</name>
</gene>
<dbReference type="InterPro" id="IPR025724">
    <property type="entry name" value="GAG-pre-integrase_dom"/>
</dbReference>
<evidence type="ECO:0000256" key="4">
    <source>
        <dbReference type="PROSITE-ProRule" id="PRU00047"/>
    </source>
</evidence>
<feature type="compositionally biased region" description="Polar residues" evidence="5">
    <location>
        <begin position="797"/>
        <end position="808"/>
    </location>
</feature>
<dbReference type="PANTHER" id="PTHR42648">
    <property type="entry name" value="TRANSPOSASE, PUTATIVE-RELATED"/>
    <property type="match status" value="1"/>
</dbReference>
<accession>A0A8T1XIV8</accession>
<dbReference type="GO" id="GO:0006508">
    <property type="term" value="P:proteolysis"/>
    <property type="evidence" value="ECO:0007669"/>
    <property type="project" value="UniProtKB-KW"/>
</dbReference>
<keyword evidence="4" id="KW-0863">Zinc-finger</keyword>
<dbReference type="GO" id="GO:0015074">
    <property type="term" value="P:DNA integration"/>
    <property type="evidence" value="ECO:0007669"/>
    <property type="project" value="InterPro"/>
</dbReference>
<dbReference type="Pfam" id="PF13976">
    <property type="entry name" value="gag_pre-integrs"/>
    <property type="match status" value="1"/>
</dbReference>
<dbReference type="InterPro" id="IPR001878">
    <property type="entry name" value="Znf_CCHC"/>
</dbReference>
<dbReference type="Pfam" id="PF00665">
    <property type="entry name" value="rve"/>
    <property type="match status" value="1"/>
</dbReference>
<dbReference type="InterPro" id="IPR008909">
    <property type="entry name" value="DALR_anticod-bd"/>
</dbReference>
<evidence type="ECO:0000256" key="2">
    <source>
        <dbReference type="ARBA" id="ARBA00022723"/>
    </source>
</evidence>
<dbReference type="SMART" id="SM00343">
    <property type="entry name" value="ZnF_C2HC"/>
    <property type="match status" value="1"/>
</dbReference>
<name>A0A8T1XIV8_9BRAS</name>
<dbReference type="GO" id="GO:0006420">
    <property type="term" value="P:arginyl-tRNA aminoacylation"/>
    <property type="evidence" value="ECO:0007669"/>
    <property type="project" value="InterPro"/>
</dbReference>
<evidence type="ECO:0000256" key="3">
    <source>
        <dbReference type="ARBA" id="ARBA00022801"/>
    </source>
</evidence>
<feature type="region of interest" description="Disordered" evidence="5">
    <location>
        <begin position="219"/>
        <end position="247"/>
    </location>
</feature>
<sequence length="1610" mass="183832">MGELISTGTGIKEGGNSSSIKCPMLTTTNYTFWTIRMTMALRVHKVWDAIDPGSEDMDKNNMASALLLQSIPEALTLQVGKLNTAKKIWDAIKSRNLGADRVKDARLQTLMGEFERIKMKESEKIDDFAGRISELSTKSESLGHDIEEPKLVKKFLNGLPRKRYIHIIAALEQVLDLNKTTFEDIVGRLKAYEERICDEEDSQEDQGKLMYVSSETQPWYTNRGRGQGGRRGRGRGRSGYSQNNGYQQNRDASKITCYRCDKLGHYASDCPDRLLKLQETQETNASKNGDTQEADALMMHEVVYLNEKNCVPNTFETGSDNENIWYLDNGASNHMTGILAYFCKLDESITGKVRFGDDSRIDIKGKGSITFVAKNGDQRVLHDVYYIPDLKSNIVSLGQATESGCDVRMKEDYLTLYDKEGKLLVKAQRSRNRLYKVNLKVENAKCLQIGMVNVSSKWHARLGHIGTETLKTMVDKELAYGIPHIKVEKDICASCLLGKQTRQSFPQATSFRAKDILELVHGDLCGPITPSTPSRNRYIFVLIDDCSRYMWTLLLKEKGEAFNKFKSFKANVEQETKKSIKTFRTDRGGEFLSAEFQTFCDVSGIQRHLTAPYSPQQNGVVERRNRTLMGMTRSILKHMNVPNYLWGEAVRHATYIITRVSTRTLINQTPYEAFKKRKPNIEHLRVFGCIGYAKSEAVNLKKLDDRSRMLVHLGTEPGSKAYRLFDPTKQKIIVSRDVVFDEDSSWKWNNVEKNTDFEISFGEFGNNGIRKPAIDREAENNEDDESNEQIEEHVSPAGNSETTEQSQPKLRRSGRETKKPAYLEDYVLLAEYECERLLLSINEEPWDYNEAKDSKEWRDACIEEITSIEKNRTWDLVDLPTGAKAIGLKWVFKIKRNSDGSINKYKARLVAKGYVQRHGIDFDEVFAPVARIETIRFIIALAASNGWEIHHLDVKTAFLHGELKETVYVSQPEGFINEESQNKVYKLNKALYGLKQAPRAWNTKLNTILLELNFVKCSKEPSIYQKKEAEEILVIAVYVDDLLVTGSNLEMILEFKRDMSRKFEMSDLGKLTYYLGIEVSQTKEGIMLNQERYAKKILEETGFENCNAVHIPMCANLKLSKALEEKSIDEKEYRRSIGCLRYLLHTRPDLSYCVGVLSRYMHEPKESHGAALKQVLRYLKGTQSYGLCFVKGSKTELVGFSDSSHNVDEDDGRSTTGHIFYLNNCPITWCSQKQETVALSSCEAEFMAATEAAKQAIWLQELLQEVTEKHCEKVLILIDNKSAIALTRNPVFHGRSKHIHKRYHFIRECIQNELVEVEHIPGEEQKADILTKALGRIKFKEMRELVGVLDVKEEVLKLKGTLKLRTTVLETYSLATKTHQPWQRFWNRRKNSRETSNITMRCISGPRSKERRVLSSRILNEGIAKPLMVVKSHGGIDLMKRKLSGLYVTGYDNSCTLIWCSKDNDDKTYPKTSHVGFGFVKPKDGKPFRTRDSDVVPLSYLLDDAKTRSRDVLIECGINAFVTVYILTGKLVLNHADERALGLHSLRFSETVEEVFTNLLPSVLCKYLFNLSEYYKFYTNFQVTGSEQETSRLLLCKATAIVMRKCFHLL</sequence>
<dbReference type="Pfam" id="PF00750">
    <property type="entry name" value="tRNA-synt_1d"/>
    <property type="match status" value="1"/>
</dbReference>
<dbReference type="Proteomes" id="UP000694240">
    <property type="component" value="Chromosome 13"/>
</dbReference>
<dbReference type="InterPro" id="IPR013103">
    <property type="entry name" value="RVT_2"/>
</dbReference>
<organism evidence="8 9">
    <name type="scientific">Arabidopsis thaliana x Arabidopsis arenosa</name>
    <dbReference type="NCBI Taxonomy" id="1240361"/>
    <lineage>
        <taxon>Eukaryota</taxon>
        <taxon>Viridiplantae</taxon>
        <taxon>Streptophyta</taxon>
        <taxon>Embryophyta</taxon>
        <taxon>Tracheophyta</taxon>
        <taxon>Spermatophyta</taxon>
        <taxon>Magnoliopsida</taxon>
        <taxon>eudicotyledons</taxon>
        <taxon>Gunneridae</taxon>
        <taxon>Pentapetalae</taxon>
        <taxon>rosids</taxon>
        <taxon>malvids</taxon>
        <taxon>Brassicales</taxon>
        <taxon>Brassicaceae</taxon>
        <taxon>Camelineae</taxon>
        <taxon>Arabidopsis</taxon>
    </lineage>
</organism>
<dbReference type="InterPro" id="IPR001584">
    <property type="entry name" value="Integrase_cat-core"/>
</dbReference>
<protein>
    <submittedName>
        <fullName evidence="8">Zinc finger CCHC-type</fullName>
    </submittedName>
</protein>
<keyword evidence="2" id="KW-0479">Metal-binding</keyword>
<feature type="domain" description="Integrase catalytic" evidence="7">
    <location>
        <begin position="502"/>
        <end position="678"/>
    </location>
</feature>
<keyword evidence="3" id="KW-0378">Hydrolase</keyword>
<evidence type="ECO:0000313" key="8">
    <source>
        <dbReference type="EMBL" id="KAG7534486.1"/>
    </source>
</evidence>
<dbReference type="PROSITE" id="PS50158">
    <property type="entry name" value="ZF_CCHC"/>
    <property type="match status" value="1"/>
</dbReference>
<reference evidence="8 9" key="1">
    <citation type="submission" date="2020-12" db="EMBL/GenBank/DDBJ databases">
        <title>Concerted genomic and epigenomic changes stabilize Arabidopsis allopolyploids.</title>
        <authorList>
            <person name="Chen Z."/>
        </authorList>
    </citation>
    <scope>NUCLEOTIDE SEQUENCE [LARGE SCALE GENOMIC DNA]</scope>
    <source>
        <strain evidence="8">Allo738</strain>
        <tissue evidence="8">Leaf</tissue>
    </source>
</reference>
<dbReference type="GO" id="GO:0005524">
    <property type="term" value="F:ATP binding"/>
    <property type="evidence" value="ECO:0007669"/>
    <property type="project" value="InterPro"/>
</dbReference>
<dbReference type="InterPro" id="IPR039537">
    <property type="entry name" value="Retrotran_Ty1/copia-like"/>
</dbReference>
<dbReference type="InterPro" id="IPR035684">
    <property type="entry name" value="ArgRS_core"/>
</dbReference>
<dbReference type="CDD" id="cd09272">
    <property type="entry name" value="RNase_HI_RT_Ty1"/>
    <property type="match status" value="1"/>
</dbReference>
<dbReference type="GO" id="GO:0004814">
    <property type="term" value="F:arginine-tRNA ligase activity"/>
    <property type="evidence" value="ECO:0007669"/>
    <property type="project" value="InterPro"/>
</dbReference>
<dbReference type="Pfam" id="PF07727">
    <property type="entry name" value="RVT_2"/>
    <property type="match status" value="1"/>
</dbReference>
<keyword evidence="9" id="KW-1185">Reference proteome</keyword>
<keyword evidence="1" id="KW-0645">Protease</keyword>
<dbReference type="Pfam" id="PF05746">
    <property type="entry name" value="DALR_1"/>
    <property type="match status" value="1"/>
</dbReference>
<keyword evidence="4" id="KW-0862">Zinc</keyword>
<proteinExistence type="predicted"/>
<dbReference type="Pfam" id="PF22936">
    <property type="entry name" value="Pol_BBD"/>
    <property type="match status" value="1"/>
</dbReference>
<evidence type="ECO:0000256" key="5">
    <source>
        <dbReference type="SAM" id="MobiDB-lite"/>
    </source>
</evidence>